<dbReference type="EMBL" id="BPVZ01000292">
    <property type="protein sequence ID" value="GKV49270.1"/>
    <property type="molecule type" value="Genomic_DNA"/>
</dbReference>
<dbReference type="Gene3D" id="3.40.50.300">
    <property type="entry name" value="P-loop containing nucleotide triphosphate hydrolases"/>
    <property type="match status" value="1"/>
</dbReference>
<dbReference type="Proteomes" id="UP001054252">
    <property type="component" value="Unassembled WGS sequence"/>
</dbReference>
<dbReference type="GO" id="GO:0005524">
    <property type="term" value="F:ATP binding"/>
    <property type="evidence" value="ECO:0007669"/>
    <property type="project" value="UniProtKB-KW"/>
</dbReference>
<dbReference type="InterPro" id="IPR003593">
    <property type="entry name" value="AAA+_ATPase"/>
</dbReference>
<dbReference type="SMART" id="SM00382">
    <property type="entry name" value="AAA"/>
    <property type="match status" value="1"/>
</dbReference>
<dbReference type="CDD" id="cd00009">
    <property type="entry name" value="AAA"/>
    <property type="match status" value="1"/>
</dbReference>
<evidence type="ECO:0000313" key="6">
    <source>
        <dbReference type="Proteomes" id="UP001054252"/>
    </source>
</evidence>
<evidence type="ECO:0000256" key="2">
    <source>
        <dbReference type="ARBA" id="ARBA00022821"/>
    </source>
</evidence>
<dbReference type="PANTHER" id="PTHR33463:SF198">
    <property type="entry name" value="RPP4C3"/>
    <property type="match status" value="1"/>
</dbReference>
<dbReference type="Gene3D" id="1.10.8.430">
    <property type="entry name" value="Helical domain of apoptotic protease-activating factors"/>
    <property type="match status" value="1"/>
</dbReference>
<dbReference type="SUPFAM" id="SSF52540">
    <property type="entry name" value="P-loop containing nucleoside triphosphate hydrolases"/>
    <property type="match status" value="1"/>
</dbReference>
<evidence type="ECO:0000256" key="1">
    <source>
        <dbReference type="ARBA" id="ARBA00022741"/>
    </source>
</evidence>
<evidence type="ECO:0000259" key="4">
    <source>
        <dbReference type="SMART" id="SM00382"/>
    </source>
</evidence>
<protein>
    <recommendedName>
        <fullName evidence="4">AAA+ ATPase domain-containing protein</fullName>
    </recommendedName>
</protein>
<keyword evidence="6" id="KW-1185">Reference proteome</keyword>
<evidence type="ECO:0000256" key="3">
    <source>
        <dbReference type="ARBA" id="ARBA00022840"/>
    </source>
</evidence>
<name>A0AAV5MHD2_9ROSI</name>
<dbReference type="InterPro" id="IPR027417">
    <property type="entry name" value="P-loop_NTPase"/>
</dbReference>
<dbReference type="PRINTS" id="PR00364">
    <property type="entry name" value="DISEASERSIST"/>
</dbReference>
<dbReference type="InterPro" id="IPR002182">
    <property type="entry name" value="NB-ARC"/>
</dbReference>
<dbReference type="InterPro" id="IPR050905">
    <property type="entry name" value="Plant_NBS-LRR"/>
</dbReference>
<evidence type="ECO:0000313" key="5">
    <source>
        <dbReference type="EMBL" id="GKV49270.1"/>
    </source>
</evidence>
<dbReference type="PANTHER" id="PTHR33463">
    <property type="entry name" value="NB-ARC DOMAIN-CONTAINING PROTEIN-RELATED"/>
    <property type="match status" value="1"/>
</dbReference>
<sequence>MNWLTSAEEYIGEMEKLGDDEDKAKKCFAGLCPNPRARYQISKKVEEYLEAVAPLLEEAAGSGFLVSYPLPPKEISIGAAEGFEQFESRMPILNRVMEALRSASVHKIGIHGLPGVGKTTLAKEVARQAKEAQLFDEIVMASVTKNPDLKKIQGEIADQLGLDLRGETELGRAYHLKEYLRKKKKILVILDDIWARLDLDALGIPFENKKSEASSTGEEQMQLKILFTSRDLDVLPCDMGADEKIPVGILEDEEAWTLLKKIVGDEVENSDLLLTAREIAEKCAGLPLAVEAVAKALKGKGAHVWTDALRQLKRPSKESFMGTLAIVYSAIELS</sequence>
<dbReference type="GO" id="GO:0006952">
    <property type="term" value="P:defense response"/>
    <property type="evidence" value="ECO:0007669"/>
    <property type="project" value="UniProtKB-KW"/>
</dbReference>
<feature type="domain" description="AAA+ ATPase" evidence="4">
    <location>
        <begin position="104"/>
        <end position="251"/>
    </location>
</feature>
<gene>
    <name evidence="5" type="ORF">SLEP1_g56030</name>
</gene>
<comment type="caution">
    <text evidence="5">The sequence shown here is derived from an EMBL/GenBank/DDBJ whole genome shotgun (WGS) entry which is preliminary data.</text>
</comment>
<keyword evidence="3" id="KW-0067">ATP-binding</keyword>
<keyword evidence="2" id="KW-0611">Plant defense</keyword>
<keyword evidence="1" id="KW-0547">Nucleotide-binding</keyword>
<accession>A0AAV5MHD2</accession>
<dbReference type="AlphaFoldDB" id="A0AAV5MHD2"/>
<organism evidence="5 6">
    <name type="scientific">Rubroshorea leprosula</name>
    <dbReference type="NCBI Taxonomy" id="152421"/>
    <lineage>
        <taxon>Eukaryota</taxon>
        <taxon>Viridiplantae</taxon>
        <taxon>Streptophyta</taxon>
        <taxon>Embryophyta</taxon>
        <taxon>Tracheophyta</taxon>
        <taxon>Spermatophyta</taxon>
        <taxon>Magnoliopsida</taxon>
        <taxon>eudicotyledons</taxon>
        <taxon>Gunneridae</taxon>
        <taxon>Pentapetalae</taxon>
        <taxon>rosids</taxon>
        <taxon>malvids</taxon>
        <taxon>Malvales</taxon>
        <taxon>Dipterocarpaceae</taxon>
        <taxon>Rubroshorea</taxon>
    </lineage>
</organism>
<dbReference type="GO" id="GO:0043531">
    <property type="term" value="F:ADP binding"/>
    <property type="evidence" value="ECO:0007669"/>
    <property type="project" value="InterPro"/>
</dbReference>
<dbReference type="InterPro" id="IPR042197">
    <property type="entry name" value="Apaf_helical"/>
</dbReference>
<proteinExistence type="predicted"/>
<dbReference type="Pfam" id="PF00931">
    <property type="entry name" value="NB-ARC"/>
    <property type="match status" value="1"/>
</dbReference>
<reference evidence="5 6" key="1">
    <citation type="journal article" date="2021" name="Commun. Biol.">
        <title>The genome of Shorea leprosula (Dipterocarpaceae) highlights the ecological relevance of drought in aseasonal tropical rainforests.</title>
        <authorList>
            <person name="Ng K.K.S."/>
            <person name="Kobayashi M.J."/>
            <person name="Fawcett J.A."/>
            <person name="Hatakeyama M."/>
            <person name="Paape T."/>
            <person name="Ng C.H."/>
            <person name="Ang C.C."/>
            <person name="Tnah L.H."/>
            <person name="Lee C.T."/>
            <person name="Nishiyama T."/>
            <person name="Sese J."/>
            <person name="O'Brien M.J."/>
            <person name="Copetti D."/>
            <person name="Mohd Noor M.I."/>
            <person name="Ong R.C."/>
            <person name="Putra M."/>
            <person name="Sireger I.Z."/>
            <person name="Indrioko S."/>
            <person name="Kosugi Y."/>
            <person name="Izuno A."/>
            <person name="Isagi Y."/>
            <person name="Lee S.L."/>
            <person name="Shimizu K.K."/>
        </authorList>
    </citation>
    <scope>NUCLEOTIDE SEQUENCE [LARGE SCALE GENOMIC DNA]</scope>
    <source>
        <strain evidence="5">214</strain>
    </source>
</reference>